<accession>A0A4S4C829</accession>
<feature type="transmembrane region" description="Helical" evidence="7">
    <location>
        <begin position="604"/>
        <end position="623"/>
    </location>
</feature>
<dbReference type="SUPFAM" id="SSF53448">
    <property type="entry name" value="Nucleotide-diphospho-sugar transferases"/>
    <property type="match status" value="1"/>
</dbReference>
<organism evidence="8 9">
    <name type="scientific">Cohnella fermenti</name>
    <dbReference type="NCBI Taxonomy" id="2565925"/>
    <lineage>
        <taxon>Bacteria</taxon>
        <taxon>Bacillati</taxon>
        <taxon>Bacillota</taxon>
        <taxon>Bacilli</taxon>
        <taxon>Bacillales</taxon>
        <taxon>Paenibacillaceae</taxon>
        <taxon>Cohnella</taxon>
    </lineage>
</organism>
<comment type="subcellular location">
    <subcellularLocation>
        <location evidence="1">Cell membrane</location>
    </subcellularLocation>
</comment>
<feature type="transmembrane region" description="Helical" evidence="7">
    <location>
        <begin position="571"/>
        <end position="592"/>
    </location>
</feature>
<dbReference type="PANTHER" id="PTHR22913">
    <property type="entry name" value="HYALURONAN SYNTHASE"/>
    <property type="match status" value="1"/>
</dbReference>
<keyword evidence="7" id="KW-0812">Transmembrane</keyword>
<reference evidence="8 9" key="1">
    <citation type="submission" date="2019-04" db="EMBL/GenBank/DDBJ databases">
        <title>Cohnella sp. nov. isolated from preserved vegetables.</title>
        <authorList>
            <person name="Lin S.-Y."/>
            <person name="Hung M.-H."/>
            <person name="Young C.-C."/>
        </authorList>
    </citation>
    <scope>NUCLEOTIDE SEQUENCE [LARGE SCALE GENOMIC DNA]</scope>
    <source>
        <strain evidence="8 9">CC-MHH1044</strain>
    </source>
</reference>
<comment type="caution">
    <text evidence="8">The sequence shown here is derived from an EMBL/GenBank/DDBJ whole genome shotgun (WGS) entry which is preliminary data.</text>
</comment>
<keyword evidence="2" id="KW-1003">Cell membrane</keyword>
<dbReference type="PANTHER" id="PTHR22913:SF12">
    <property type="entry name" value="MANNURONAN SYNTHASE"/>
    <property type="match status" value="1"/>
</dbReference>
<feature type="transmembrane region" description="Helical" evidence="7">
    <location>
        <begin position="220"/>
        <end position="239"/>
    </location>
</feature>
<evidence type="ECO:0000313" key="9">
    <source>
        <dbReference type="Proteomes" id="UP000310636"/>
    </source>
</evidence>
<feature type="region of interest" description="Disordered" evidence="6">
    <location>
        <begin position="1"/>
        <end position="21"/>
    </location>
</feature>
<evidence type="ECO:0000256" key="6">
    <source>
        <dbReference type="SAM" id="MobiDB-lite"/>
    </source>
</evidence>
<sequence length="666" mass="76125">MTASEGDSKVLKRIRRKTTDKQPIVEKMTVLKGDRRTLSNVPDPENLRTNVDRRGRRIGEEAGNGGVSAPKVSGWATVSSLGGSSADARDAEAEAQDRLRMLSLRYAANFDVFVSKGTRRTRAPLKGTAVDISATGLLIEVAAPVGSYRVGTKVTIRCRIPPGTMPEGYESSVKLPATVVRMFTRASEEGEGGEERQMLAFEFEKPLTEYLQRKRWGYSIYLASTMLLFASVFILLMRIESIIYFKYNSLLYLYSLIAAAFLLTRYLFGALYRDVPINPYYTPGVSIIIPCFNEEEWIHRTILSCVNQDYPVNKLEVIVVDDRSTDRSAERIEEVLERVHREAERFATKERVRMHVLPVNGGKREALVQGVKMAKHNLVVFVDSDSFLEPNAIRHLVQPFQDPKMGGVAGRTDVENKYTNSITKLQTVRYYIAFRIMKAAEAWFDSVTCLSGPLSCYRKELILKHADAWLSQKFLGQPATFGDDRSMTNYILKTHRTSYQDSAICSTIVPSRMDVFLKQQMRWKRSWLRESLRACTFIWKKEPFMALFFLVGLIVPIAAPVVVVYNLVYVPFAYGIFPGTFLMGLLLMAMLMSLAHLFFRKSRLWYFGIVFCVFYEFVLLWQMPVAWFTFWKSTWGTRETPQDVEAREKREARKKRKQDKSGLPSK</sequence>
<keyword evidence="7" id="KW-1133">Transmembrane helix</keyword>
<evidence type="ECO:0000256" key="7">
    <source>
        <dbReference type="SAM" id="Phobius"/>
    </source>
</evidence>
<dbReference type="InterPro" id="IPR029044">
    <property type="entry name" value="Nucleotide-diphossugar_trans"/>
</dbReference>
<feature type="region of interest" description="Disordered" evidence="6">
    <location>
        <begin position="639"/>
        <end position="666"/>
    </location>
</feature>
<dbReference type="EMBL" id="SSOB01000002">
    <property type="protein sequence ID" value="THF84145.1"/>
    <property type="molecule type" value="Genomic_DNA"/>
</dbReference>
<dbReference type="GO" id="GO:0050501">
    <property type="term" value="F:hyaluronan synthase activity"/>
    <property type="evidence" value="ECO:0007669"/>
    <property type="project" value="UniProtKB-EC"/>
</dbReference>
<evidence type="ECO:0000313" key="8">
    <source>
        <dbReference type="EMBL" id="THF84145.1"/>
    </source>
</evidence>
<keyword evidence="5 7" id="KW-0472">Membrane</keyword>
<dbReference type="Proteomes" id="UP000310636">
    <property type="component" value="Unassembled WGS sequence"/>
</dbReference>
<dbReference type="CDD" id="cd06423">
    <property type="entry name" value="CESA_like"/>
    <property type="match status" value="1"/>
</dbReference>
<evidence type="ECO:0000256" key="3">
    <source>
        <dbReference type="ARBA" id="ARBA00022676"/>
    </source>
</evidence>
<feature type="transmembrane region" description="Helical" evidence="7">
    <location>
        <begin position="251"/>
        <end position="268"/>
    </location>
</feature>
<feature type="compositionally biased region" description="Basic and acidic residues" evidence="6">
    <location>
        <begin position="1"/>
        <end position="10"/>
    </location>
</feature>
<keyword evidence="4 8" id="KW-0808">Transferase</keyword>
<evidence type="ECO:0000256" key="4">
    <source>
        <dbReference type="ARBA" id="ARBA00022679"/>
    </source>
</evidence>
<feature type="transmembrane region" description="Helical" evidence="7">
    <location>
        <begin position="544"/>
        <end position="565"/>
    </location>
</feature>
<evidence type="ECO:0000256" key="1">
    <source>
        <dbReference type="ARBA" id="ARBA00004236"/>
    </source>
</evidence>
<dbReference type="OrthoDB" id="9766971at2"/>
<keyword evidence="3" id="KW-0328">Glycosyltransferase</keyword>
<keyword evidence="9" id="KW-1185">Reference proteome</keyword>
<evidence type="ECO:0000256" key="5">
    <source>
        <dbReference type="ARBA" id="ARBA00023136"/>
    </source>
</evidence>
<protein>
    <submittedName>
        <fullName evidence="8">Glycosyltransferase family 2 protein</fullName>
    </submittedName>
</protein>
<gene>
    <name evidence="8" type="ORF">E6C55_02255</name>
</gene>
<proteinExistence type="predicted"/>
<dbReference type="Gene3D" id="3.90.550.10">
    <property type="entry name" value="Spore Coat Polysaccharide Biosynthesis Protein SpsA, Chain A"/>
    <property type="match status" value="1"/>
</dbReference>
<dbReference type="Pfam" id="PF13641">
    <property type="entry name" value="Glyco_tranf_2_3"/>
    <property type="match status" value="1"/>
</dbReference>
<dbReference type="GO" id="GO:0005886">
    <property type="term" value="C:plasma membrane"/>
    <property type="evidence" value="ECO:0007669"/>
    <property type="project" value="UniProtKB-SubCell"/>
</dbReference>
<dbReference type="GO" id="GO:0085029">
    <property type="term" value="P:extracellular matrix assembly"/>
    <property type="evidence" value="ECO:0007669"/>
    <property type="project" value="TreeGrafter"/>
</dbReference>
<dbReference type="AlphaFoldDB" id="A0A4S4C829"/>
<dbReference type="GO" id="GO:0030213">
    <property type="term" value="P:hyaluronan biosynthetic process"/>
    <property type="evidence" value="ECO:0007669"/>
    <property type="project" value="TreeGrafter"/>
</dbReference>
<name>A0A4S4C829_9BACL</name>
<evidence type="ECO:0000256" key="2">
    <source>
        <dbReference type="ARBA" id="ARBA00022475"/>
    </source>
</evidence>
<feature type="compositionally biased region" description="Basic and acidic residues" evidence="6">
    <location>
        <begin position="640"/>
        <end position="651"/>
    </location>
</feature>